<dbReference type="EMBL" id="FOTR01000008">
    <property type="protein sequence ID" value="SFM12306.1"/>
    <property type="molecule type" value="Genomic_DNA"/>
</dbReference>
<dbReference type="InterPro" id="IPR003594">
    <property type="entry name" value="HATPase_dom"/>
</dbReference>
<dbReference type="InterPro" id="IPR003661">
    <property type="entry name" value="HisK_dim/P_dom"/>
</dbReference>
<gene>
    <name evidence="14" type="ORF">SAMN04487943_10859</name>
</gene>
<keyword evidence="5" id="KW-0808">Transferase</keyword>
<dbReference type="SMART" id="SM00387">
    <property type="entry name" value="HATPase_c"/>
    <property type="match status" value="1"/>
</dbReference>
<evidence type="ECO:0000256" key="7">
    <source>
        <dbReference type="ARBA" id="ARBA00022741"/>
    </source>
</evidence>
<dbReference type="SUPFAM" id="SSF55874">
    <property type="entry name" value="ATPase domain of HSP90 chaperone/DNA topoisomerase II/histidine kinase"/>
    <property type="match status" value="1"/>
</dbReference>
<dbReference type="InterPro" id="IPR005467">
    <property type="entry name" value="His_kinase_dom"/>
</dbReference>
<dbReference type="RefSeq" id="WP_091484404.1">
    <property type="nucleotide sequence ID" value="NZ_FOTR01000008.1"/>
</dbReference>
<dbReference type="CDD" id="cd00082">
    <property type="entry name" value="HisKA"/>
    <property type="match status" value="1"/>
</dbReference>
<evidence type="ECO:0000256" key="12">
    <source>
        <dbReference type="ARBA" id="ARBA00023136"/>
    </source>
</evidence>
<evidence type="ECO:0000256" key="11">
    <source>
        <dbReference type="ARBA" id="ARBA00023012"/>
    </source>
</evidence>
<dbReference type="GO" id="GO:0000155">
    <property type="term" value="F:phosphorelay sensor kinase activity"/>
    <property type="evidence" value="ECO:0007669"/>
    <property type="project" value="InterPro"/>
</dbReference>
<evidence type="ECO:0000313" key="14">
    <source>
        <dbReference type="EMBL" id="SFM12306.1"/>
    </source>
</evidence>
<organism evidence="14 15">
    <name type="scientific">Gracilibacillus orientalis</name>
    <dbReference type="NCBI Taxonomy" id="334253"/>
    <lineage>
        <taxon>Bacteria</taxon>
        <taxon>Bacillati</taxon>
        <taxon>Bacillota</taxon>
        <taxon>Bacilli</taxon>
        <taxon>Bacillales</taxon>
        <taxon>Bacillaceae</taxon>
        <taxon>Gracilibacillus</taxon>
    </lineage>
</organism>
<sequence>MANSVLIVVICLLLTYIIYSRIRHARDLRHIAGQLADLVNQPSSHVLYYSTNEPALKILLVEINRLLQMKQESSITFSQKELAMKKMITNISHDLRTPLTVVLGLTETLLQDPAMDFKEKTRYLSLIHNKAQEIVQRINRFFELVRLESDDVDIALVQLDLSALCKENVLSFYQQVEAKGLNMDLQLLDRPVYALANKEALDRVLQNLLSNAIRYGDEGKVIGTKLRADEQFVYIEIWDRGKGISEPYKELVFERLYTKDKMEGKHNQGSGLGLAITKQLVEKMHGDIEITSTPFVKTSITVKLQRCQSS</sequence>
<evidence type="ECO:0000313" key="15">
    <source>
        <dbReference type="Proteomes" id="UP000198565"/>
    </source>
</evidence>
<evidence type="ECO:0000256" key="1">
    <source>
        <dbReference type="ARBA" id="ARBA00000085"/>
    </source>
</evidence>
<dbReference type="InterPro" id="IPR004358">
    <property type="entry name" value="Sig_transdc_His_kin-like_C"/>
</dbReference>
<dbReference type="Pfam" id="PF02518">
    <property type="entry name" value="HATPase_c"/>
    <property type="match status" value="1"/>
</dbReference>
<keyword evidence="6" id="KW-0812">Transmembrane</keyword>
<keyword evidence="12" id="KW-0472">Membrane</keyword>
<keyword evidence="9" id="KW-0067">ATP-binding</keyword>
<dbReference type="Gene3D" id="3.30.565.10">
    <property type="entry name" value="Histidine kinase-like ATPase, C-terminal domain"/>
    <property type="match status" value="1"/>
</dbReference>
<dbReference type="SMART" id="SM00388">
    <property type="entry name" value="HisKA"/>
    <property type="match status" value="1"/>
</dbReference>
<evidence type="ECO:0000256" key="5">
    <source>
        <dbReference type="ARBA" id="ARBA00022679"/>
    </source>
</evidence>
<keyword evidence="10" id="KW-1133">Transmembrane helix</keyword>
<evidence type="ECO:0000256" key="3">
    <source>
        <dbReference type="ARBA" id="ARBA00012438"/>
    </source>
</evidence>
<evidence type="ECO:0000259" key="13">
    <source>
        <dbReference type="PROSITE" id="PS50109"/>
    </source>
</evidence>
<name>A0A1I4NAB3_9BACI</name>
<dbReference type="OrthoDB" id="9792991at2"/>
<keyword evidence="7" id="KW-0547">Nucleotide-binding</keyword>
<protein>
    <recommendedName>
        <fullName evidence="3">histidine kinase</fullName>
        <ecNumber evidence="3">2.7.13.3</ecNumber>
    </recommendedName>
</protein>
<dbReference type="GO" id="GO:0016020">
    <property type="term" value="C:membrane"/>
    <property type="evidence" value="ECO:0007669"/>
    <property type="project" value="UniProtKB-SubCell"/>
</dbReference>
<evidence type="ECO:0000256" key="10">
    <source>
        <dbReference type="ARBA" id="ARBA00022989"/>
    </source>
</evidence>
<keyword evidence="15" id="KW-1185">Reference proteome</keyword>
<evidence type="ECO:0000256" key="6">
    <source>
        <dbReference type="ARBA" id="ARBA00022692"/>
    </source>
</evidence>
<dbReference type="AlphaFoldDB" id="A0A1I4NAB3"/>
<comment type="subcellular location">
    <subcellularLocation>
        <location evidence="2">Membrane</location>
    </subcellularLocation>
</comment>
<dbReference type="InterPro" id="IPR036890">
    <property type="entry name" value="HATPase_C_sf"/>
</dbReference>
<dbReference type="Proteomes" id="UP000198565">
    <property type="component" value="Unassembled WGS sequence"/>
</dbReference>
<dbReference type="PRINTS" id="PR00344">
    <property type="entry name" value="BCTRLSENSOR"/>
</dbReference>
<dbReference type="FunFam" id="3.30.565.10:FF:000013">
    <property type="entry name" value="Two-component sensor histidine kinase"/>
    <property type="match status" value="1"/>
</dbReference>
<evidence type="ECO:0000256" key="8">
    <source>
        <dbReference type="ARBA" id="ARBA00022777"/>
    </source>
</evidence>
<keyword evidence="8 14" id="KW-0418">Kinase</keyword>
<dbReference type="SUPFAM" id="SSF47384">
    <property type="entry name" value="Homodimeric domain of signal transducing histidine kinase"/>
    <property type="match status" value="1"/>
</dbReference>
<dbReference type="Gene3D" id="1.10.287.130">
    <property type="match status" value="1"/>
</dbReference>
<dbReference type="PANTHER" id="PTHR43547">
    <property type="entry name" value="TWO-COMPONENT HISTIDINE KINASE"/>
    <property type="match status" value="1"/>
</dbReference>
<dbReference type="Pfam" id="PF00512">
    <property type="entry name" value="HisKA"/>
    <property type="match status" value="1"/>
</dbReference>
<dbReference type="EC" id="2.7.13.3" evidence="3"/>
<proteinExistence type="predicted"/>
<dbReference type="STRING" id="334253.SAMN04487943_10859"/>
<keyword evidence="11" id="KW-0902">Two-component regulatory system</keyword>
<reference evidence="15" key="1">
    <citation type="submission" date="2016-10" db="EMBL/GenBank/DDBJ databases">
        <authorList>
            <person name="Varghese N."/>
            <person name="Submissions S."/>
        </authorList>
    </citation>
    <scope>NUCLEOTIDE SEQUENCE [LARGE SCALE GENOMIC DNA]</scope>
    <source>
        <strain evidence="15">CGMCC 1.4250</strain>
    </source>
</reference>
<keyword evidence="4" id="KW-0597">Phosphoprotein</keyword>
<evidence type="ECO:0000256" key="4">
    <source>
        <dbReference type="ARBA" id="ARBA00022553"/>
    </source>
</evidence>
<evidence type="ECO:0000256" key="2">
    <source>
        <dbReference type="ARBA" id="ARBA00004370"/>
    </source>
</evidence>
<dbReference type="PANTHER" id="PTHR43547:SF2">
    <property type="entry name" value="HYBRID SIGNAL TRANSDUCTION HISTIDINE KINASE C"/>
    <property type="match status" value="1"/>
</dbReference>
<evidence type="ECO:0000256" key="9">
    <source>
        <dbReference type="ARBA" id="ARBA00022840"/>
    </source>
</evidence>
<comment type="catalytic activity">
    <reaction evidence="1">
        <text>ATP + protein L-histidine = ADP + protein N-phospho-L-histidine.</text>
        <dbReference type="EC" id="2.7.13.3"/>
    </reaction>
</comment>
<accession>A0A1I4NAB3</accession>
<feature type="domain" description="Histidine kinase" evidence="13">
    <location>
        <begin position="90"/>
        <end position="308"/>
    </location>
</feature>
<dbReference type="GO" id="GO:0005524">
    <property type="term" value="F:ATP binding"/>
    <property type="evidence" value="ECO:0007669"/>
    <property type="project" value="UniProtKB-KW"/>
</dbReference>
<dbReference type="InterPro" id="IPR036097">
    <property type="entry name" value="HisK_dim/P_sf"/>
</dbReference>
<dbReference type="PROSITE" id="PS50109">
    <property type="entry name" value="HIS_KIN"/>
    <property type="match status" value="1"/>
</dbReference>